<dbReference type="AlphaFoldDB" id="A0A430R4U0"/>
<protein>
    <submittedName>
        <fullName evidence="1">Uncharacterized protein</fullName>
    </submittedName>
</protein>
<gene>
    <name evidence="1" type="ORF">CSW47_10885</name>
</gene>
<dbReference type="EMBL" id="PELP01000348">
    <property type="protein sequence ID" value="RTH02331.1"/>
    <property type="molecule type" value="Genomic_DNA"/>
</dbReference>
<organism evidence="1 2">
    <name type="scientific">Thermus scotoductus</name>
    <dbReference type="NCBI Taxonomy" id="37636"/>
    <lineage>
        <taxon>Bacteria</taxon>
        <taxon>Thermotogati</taxon>
        <taxon>Deinococcota</taxon>
        <taxon>Deinococci</taxon>
        <taxon>Thermales</taxon>
        <taxon>Thermaceae</taxon>
        <taxon>Thermus</taxon>
    </lineage>
</organism>
<proteinExistence type="predicted"/>
<evidence type="ECO:0000313" key="1">
    <source>
        <dbReference type="EMBL" id="RTH02331.1"/>
    </source>
</evidence>
<dbReference type="Proteomes" id="UP000286734">
    <property type="component" value="Unassembled WGS sequence"/>
</dbReference>
<evidence type="ECO:0000313" key="2">
    <source>
        <dbReference type="Proteomes" id="UP000286734"/>
    </source>
</evidence>
<accession>A0A430R4U0</accession>
<comment type="caution">
    <text evidence="1">The sequence shown here is derived from an EMBL/GenBank/DDBJ whole genome shotgun (WGS) entry which is preliminary data.</text>
</comment>
<sequence length="65" mass="7684">MWSPWWDPGAGKRRYEELLLEAERERLLKPLRSPWRLRLARVLLRWAQRLAPEAPAELGEVSYGG</sequence>
<reference evidence="1 2" key="1">
    <citation type="journal article" date="2019" name="Extremophiles">
        <title>Biogeography of thermophiles and predominance of Thermus scotoductus in domestic water heaters.</title>
        <authorList>
            <person name="Wilpiszeski R.L."/>
            <person name="Zhang Z."/>
            <person name="House C.H."/>
        </authorList>
    </citation>
    <scope>NUCLEOTIDE SEQUENCE [LARGE SCALE GENOMIC DNA]</scope>
    <source>
        <strain evidence="1 2">34_S34</strain>
    </source>
</reference>
<name>A0A430R4U0_THESC</name>
<dbReference type="RefSeq" id="WP_126200748.1">
    <property type="nucleotide sequence ID" value="NZ_PELP01000348.1"/>
</dbReference>